<dbReference type="EMBL" id="JACASF010000021">
    <property type="protein sequence ID" value="KAF6407123.1"/>
    <property type="molecule type" value="Genomic_DNA"/>
</dbReference>
<feature type="region of interest" description="Disordered" evidence="1">
    <location>
        <begin position="80"/>
        <end position="161"/>
    </location>
</feature>
<feature type="compositionally biased region" description="Pro residues" evidence="1">
    <location>
        <begin position="145"/>
        <end position="154"/>
    </location>
</feature>
<feature type="region of interest" description="Disordered" evidence="1">
    <location>
        <begin position="45"/>
        <end position="64"/>
    </location>
</feature>
<accession>A0A7J8C8E3</accession>
<dbReference type="AlphaFoldDB" id="A0A7J8C8E3"/>
<evidence type="ECO:0000256" key="1">
    <source>
        <dbReference type="SAM" id="MobiDB-lite"/>
    </source>
</evidence>
<comment type="caution">
    <text evidence="2">The sequence shown here is derived from an EMBL/GenBank/DDBJ whole genome shotgun (WGS) entry which is preliminary data.</text>
</comment>
<gene>
    <name evidence="2" type="ORF">HJG59_009837</name>
</gene>
<protein>
    <submittedName>
        <fullName evidence="2">Uncharacterized protein</fullName>
    </submittedName>
</protein>
<name>A0A7J8C8E3_MOLMO</name>
<sequence>MFPVFLWRSAAARPQFRGNQSRRRRDRGSARILWVAARFRRRPRDGAEAGPAVSIHGPRSRARAAGWRWCTAMERGKAACGWIPRSPSTPSDPGRRPSHYTGADRRRARKWGGGADPTPALESPFCPAPEPGSQVEGGDNLIRCPIPPPPPPQALLPQDES</sequence>
<reference evidence="2 3" key="1">
    <citation type="journal article" date="2020" name="Nature">
        <title>Six reference-quality genomes reveal evolution of bat adaptations.</title>
        <authorList>
            <person name="Jebb D."/>
            <person name="Huang Z."/>
            <person name="Pippel M."/>
            <person name="Hughes G.M."/>
            <person name="Lavrichenko K."/>
            <person name="Devanna P."/>
            <person name="Winkler S."/>
            <person name="Jermiin L.S."/>
            <person name="Skirmuntt E.C."/>
            <person name="Katzourakis A."/>
            <person name="Burkitt-Gray L."/>
            <person name="Ray D.A."/>
            <person name="Sullivan K.A.M."/>
            <person name="Roscito J.G."/>
            <person name="Kirilenko B.M."/>
            <person name="Davalos L.M."/>
            <person name="Corthals A.P."/>
            <person name="Power M.L."/>
            <person name="Jones G."/>
            <person name="Ransome R.D."/>
            <person name="Dechmann D.K.N."/>
            <person name="Locatelli A.G."/>
            <person name="Puechmaille S.J."/>
            <person name="Fedrigo O."/>
            <person name="Jarvis E.D."/>
            <person name="Hiller M."/>
            <person name="Vernes S.C."/>
            <person name="Myers E.W."/>
            <person name="Teeling E.C."/>
        </authorList>
    </citation>
    <scope>NUCLEOTIDE SEQUENCE [LARGE SCALE GENOMIC DNA]</scope>
    <source>
        <strain evidence="2">MMolMol1</strain>
        <tissue evidence="2">Muscle</tissue>
    </source>
</reference>
<dbReference type="Proteomes" id="UP000550707">
    <property type="component" value="Unassembled WGS sequence"/>
</dbReference>
<evidence type="ECO:0000313" key="2">
    <source>
        <dbReference type="EMBL" id="KAF6407123.1"/>
    </source>
</evidence>
<dbReference type="InParanoid" id="A0A7J8C8E3"/>
<organism evidence="2 3">
    <name type="scientific">Molossus molossus</name>
    <name type="common">Pallas' mastiff bat</name>
    <name type="synonym">Vespertilio molossus</name>
    <dbReference type="NCBI Taxonomy" id="27622"/>
    <lineage>
        <taxon>Eukaryota</taxon>
        <taxon>Metazoa</taxon>
        <taxon>Chordata</taxon>
        <taxon>Craniata</taxon>
        <taxon>Vertebrata</taxon>
        <taxon>Euteleostomi</taxon>
        <taxon>Mammalia</taxon>
        <taxon>Eutheria</taxon>
        <taxon>Laurasiatheria</taxon>
        <taxon>Chiroptera</taxon>
        <taxon>Yangochiroptera</taxon>
        <taxon>Molossidae</taxon>
        <taxon>Molossus</taxon>
    </lineage>
</organism>
<keyword evidence="3" id="KW-1185">Reference proteome</keyword>
<evidence type="ECO:0000313" key="3">
    <source>
        <dbReference type="Proteomes" id="UP000550707"/>
    </source>
</evidence>
<proteinExistence type="predicted"/>